<feature type="domain" description="N-acetyltransferase" evidence="1">
    <location>
        <begin position="8"/>
        <end position="147"/>
    </location>
</feature>
<dbReference type="GO" id="GO:0016747">
    <property type="term" value="F:acyltransferase activity, transferring groups other than amino-acyl groups"/>
    <property type="evidence" value="ECO:0007669"/>
    <property type="project" value="InterPro"/>
</dbReference>
<dbReference type="OrthoDB" id="9804948at2"/>
<dbReference type="SUPFAM" id="SSF55729">
    <property type="entry name" value="Acyl-CoA N-acyltransferases (Nat)"/>
    <property type="match status" value="1"/>
</dbReference>
<name>A0A8J6PGW3_9FIRM</name>
<reference evidence="2" key="1">
    <citation type="submission" date="2020-08" db="EMBL/GenBank/DDBJ databases">
        <title>Genome public.</title>
        <authorList>
            <person name="Liu C."/>
            <person name="Sun Q."/>
        </authorList>
    </citation>
    <scope>NUCLEOTIDE SEQUENCE</scope>
    <source>
        <strain evidence="2">NSJ-15</strain>
    </source>
</reference>
<dbReference type="InterPro" id="IPR016181">
    <property type="entry name" value="Acyl_CoA_acyltransferase"/>
</dbReference>
<dbReference type="InterPro" id="IPR000182">
    <property type="entry name" value="GNAT_dom"/>
</dbReference>
<dbReference type="Gene3D" id="3.40.630.30">
    <property type="match status" value="1"/>
</dbReference>
<dbReference type="RefSeq" id="WP_158662701.1">
    <property type="nucleotide sequence ID" value="NZ_FYDD01000004.1"/>
</dbReference>
<accession>A0A8J6PGW3</accession>
<dbReference type="AlphaFoldDB" id="A0A8J6PGW3"/>
<sequence>MERYILHQEIRQDKKRRLAFDRLAQKTFGISFENWHQAGYWQGNYRPYTLFDGEKAVCNVSVNPMTFCLNGEEKRYIQLGTVMTDEAYRKQGLCCSLMETVLEEWIGKCDGIYLIANHTVLDFYPKFGFSRFSEYQQIFPVTPKNIQQRKLDLQNNEDLSLLKRLYDQANPFSILQGRENFSLLMFYCMGPCRDSISYLPELDLAVITETEGSVLHCLEILGKQNGSLAEILGAVAPEGVTTAVLGFSLGEAAGGELQQIGDDDALFWLSGIPCPFAAQKMMFPLLTHA</sequence>
<evidence type="ECO:0000259" key="1">
    <source>
        <dbReference type="PROSITE" id="PS51186"/>
    </source>
</evidence>
<protein>
    <submittedName>
        <fullName evidence="2">GNAT family N-acetyltransferase</fullName>
    </submittedName>
</protein>
<dbReference type="EMBL" id="JACRTL010000008">
    <property type="protein sequence ID" value="MBC8611822.1"/>
    <property type="molecule type" value="Genomic_DNA"/>
</dbReference>
<evidence type="ECO:0000313" key="2">
    <source>
        <dbReference type="EMBL" id="MBC8611822.1"/>
    </source>
</evidence>
<dbReference type="PROSITE" id="PS51186">
    <property type="entry name" value="GNAT"/>
    <property type="match status" value="1"/>
</dbReference>
<comment type="caution">
    <text evidence="2">The sequence shown here is derived from an EMBL/GenBank/DDBJ whole genome shotgun (WGS) entry which is preliminary data.</text>
</comment>
<evidence type="ECO:0000313" key="3">
    <source>
        <dbReference type="Proteomes" id="UP000632659"/>
    </source>
</evidence>
<organism evidence="2 3">
    <name type="scientific">Massiliimalia timonensis</name>
    <dbReference type="NCBI Taxonomy" id="1987501"/>
    <lineage>
        <taxon>Bacteria</taxon>
        <taxon>Bacillati</taxon>
        <taxon>Bacillota</taxon>
        <taxon>Clostridia</taxon>
        <taxon>Eubacteriales</taxon>
        <taxon>Oscillospiraceae</taxon>
        <taxon>Massiliimalia</taxon>
    </lineage>
</organism>
<gene>
    <name evidence="2" type="ORF">H8702_12045</name>
</gene>
<keyword evidence="3" id="KW-1185">Reference proteome</keyword>
<dbReference type="Pfam" id="PF13527">
    <property type="entry name" value="Acetyltransf_9"/>
    <property type="match status" value="1"/>
</dbReference>
<dbReference type="Proteomes" id="UP000632659">
    <property type="component" value="Unassembled WGS sequence"/>
</dbReference>
<proteinExistence type="predicted"/>